<sequence>MGYHLVLEGLASVRAEAKAFRIGKGTDIARHMAGSPVPFDPKTPTGFELFLGNFTLKSTGMTWAPGRQ</sequence>
<gene>
    <name evidence="1" type="primary">GLEAN_01968</name>
    <name evidence="1" type="ORF">TcasGA2_TC001968</name>
</gene>
<dbReference type="AlphaFoldDB" id="D7EK60"/>
<organism evidence="1 2">
    <name type="scientific">Tribolium castaneum</name>
    <name type="common">Red flour beetle</name>
    <dbReference type="NCBI Taxonomy" id="7070"/>
    <lineage>
        <taxon>Eukaryota</taxon>
        <taxon>Metazoa</taxon>
        <taxon>Ecdysozoa</taxon>
        <taxon>Arthropoda</taxon>
        <taxon>Hexapoda</taxon>
        <taxon>Insecta</taxon>
        <taxon>Pterygota</taxon>
        <taxon>Neoptera</taxon>
        <taxon>Endopterygota</taxon>
        <taxon>Coleoptera</taxon>
        <taxon>Polyphaga</taxon>
        <taxon>Cucujiformia</taxon>
        <taxon>Tenebrionidae</taxon>
        <taxon>Tenebrionidae incertae sedis</taxon>
        <taxon>Tribolium</taxon>
    </lineage>
</organism>
<evidence type="ECO:0000313" key="2">
    <source>
        <dbReference type="Proteomes" id="UP000007266"/>
    </source>
</evidence>
<protein>
    <submittedName>
        <fullName evidence="1">Uncharacterized protein</fullName>
    </submittedName>
</protein>
<dbReference type="Proteomes" id="UP000007266">
    <property type="component" value="Unassembled WGS sequence"/>
</dbReference>
<keyword evidence="2" id="KW-1185">Reference proteome</keyword>
<reference evidence="1 2" key="2">
    <citation type="journal article" date="2010" name="Nucleic Acids Res.">
        <title>BeetleBase in 2010: revisions to provide comprehensive genomic information for Tribolium castaneum.</title>
        <authorList>
            <person name="Kim H.S."/>
            <person name="Murphy T."/>
            <person name="Xia J."/>
            <person name="Caragea D."/>
            <person name="Park Y."/>
            <person name="Beeman R.W."/>
            <person name="Lorenzen M.D."/>
            <person name="Butcher S."/>
            <person name="Manak J.R."/>
            <person name="Brown S.J."/>
        </authorList>
    </citation>
    <scope>NUCLEOTIDE SEQUENCE [LARGE SCALE GENOMIC DNA]</scope>
    <source>
        <strain evidence="1 2">Georgia GA2</strain>
    </source>
</reference>
<dbReference type="EMBL" id="KQ971466">
    <property type="protein sequence ID" value="EFA13003.1"/>
    <property type="molecule type" value="Genomic_DNA"/>
</dbReference>
<evidence type="ECO:0000313" key="1">
    <source>
        <dbReference type="EMBL" id="EFA13003.1"/>
    </source>
</evidence>
<dbReference type="InParanoid" id="D7EK60"/>
<dbReference type="HOGENOM" id="CLU_2797266_0_0_1"/>
<proteinExistence type="predicted"/>
<name>D7EK60_TRICA</name>
<accession>D7EK60</accession>
<reference evidence="1 2" key="1">
    <citation type="journal article" date="2008" name="Nature">
        <title>The genome of the model beetle and pest Tribolium castaneum.</title>
        <authorList>
            <consortium name="Tribolium Genome Sequencing Consortium"/>
            <person name="Richards S."/>
            <person name="Gibbs R.A."/>
            <person name="Weinstock G.M."/>
            <person name="Brown S.J."/>
            <person name="Denell R."/>
            <person name="Beeman R.W."/>
            <person name="Gibbs R."/>
            <person name="Beeman R.W."/>
            <person name="Brown S.J."/>
            <person name="Bucher G."/>
            <person name="Friedrich M."/>
            <person name="Grimmelikhuijzen C.J."/>
            <person name="Klingler M."/>
            <person name="Lorenzen M."/>
            <person name="Richards S."/>
            <person name="Roth S."/>
            <person name="Schroder R."/>
            <person name="Tautz D."/>
            <person name="Zdobnov E.M."/>
            <person name="Muzny D."/>
            <person name="Gibbs R.A."/>
            <person name="Weinstock G.M."/>
            <person name="Attaway T."/>
            <person name="Bell S."/>
            <person name="Buhay C.J."/>
            <person name="Chandrabose M.N."/>
            <person name="Chavez D."/>
            <person name="Clerk-Blankenburg K.P."/>
            <person name="Cree A."/>
            <person name="Dao M."/>
            <person name="Davis C."/>
            <person name="Chacko J."/>
            <person name="Dinh H."/>
            <person name="Dugan-Rocha S."/>
            <person name="Fowler G."/>
            <person name="Garner T.T."/>
            <person name="Garnes J."/>
            <person name="Gnirke A."/>
            <person name="Hawes A."/>
            <person name="Hernandez J."/>
            <person name="Hines S."/>
            <person name="Holder M."/>
            <person name="Hume J."/>
            <person name="Jhangiani S.N."/>
            <person name="Joshi V."/>
            <person name="Khan Z.M."/>
            <person name="Jackson L."/>
            <person name="Kovar C."/>
            <person name="Kowis A."/>
            <person name="Lee S."/>
            <person name="Lewis L.R."/>
            <person name="Margolis J."/>
            <person name="Morgan M."/>
            <person name="Nazareth L.V."/>
            <person name="Nguyen N."/>
            <person name="Okwuonu G."/>
            <person name="Parker D."/>
            <person name="Richards S."/>
            <person name="Ruiz S.J."/>
            <person name="Santibanez J."/>
            <person name="Savard J."/>
            <person name="Scherer S.E."/>
            <person name="Schneider B."/>
            <person name="Sodergren E."/>
            <person name="Tautz D."/>
            <person name="Vattahil S."/>
            <person name="Villasana D."/>
            <person name="White C.S."/>
            <person name="Wright R."/>
            <person name="Park Y."/>
            <person name="Beeman R.W."/>
            <person name="Lord J."/>
            <person name="Oppert B."/>
            <person name="Lorenzen M."/>
            <person name="Brown S."/>
            <person name="Wang L."/>
            <person name="Savard J."/>
            <person name="Tautz D."/>
            <person name="Richards S."/>
            <person name="Weinstock G."/>
            <person name="Gibbs R.A."/>
            <person name="Liu Y."/>
            <person name="Worley K."/>
            <person name="Weinstock G."/>
            <person name="Elsik C.G."/>
            <person name="Reese J.T."/>
            <person name="Elhaik E."/>
            <person name="Landan G."/>
            <person name="Graur D."/>
            <person name="Arensburger P."/>
            <person name="Atkinson P."/>
            <person name="Beeman R.W."/>
            <person name="Beidler J."/>
            <person name="Brown S.J."/>
            <person name="Demuth J.P."/>
            <person name="Drury D.W."/>
            <person name="Du Y.Z."/>
            <person name="Fujiwara H."/>
            <person name="Lorenzen M."/>
            <person name="Maselli V."/>
            <person name="Osanai M."/>
            <person name="Park Y."/>
            <person name="Robertson H.M."/>
            <person name="Tu Z."/>
            <person name="Wang J.J."/>
            <person name="Wang S."/>
            <person name="Richards S."/>
            <person name="Song H."/>
            <person name="Zhang L."/>
            <person name="Sodergren E."/>
            <person name="Werner D."/>
            <person name="Stanke M."/>
            <person name="Morgenstern B."/>
            <person name="Solovyev V."/>
            <person name="Kosarev P."/>
            <person name="Brown G."/>
            <person name="Chen H.C."/>
            <person name="Ermolaeva O."/>
            <person name="Hlavina W."/>
            <person name="Kapustin Y."/>
            <person name="Kiryutin B."/>
            <person name="Kitts P."/>
            <person name="Maglott D."/>
            <person name="Pruitt K."/>
            <person name="Sapojnikov V."/>
            <person name="Souvorov A."/>
            <person name="Mackey A.J."/>
            <person name="Waterhouse R.M."/>
            <person name="Wyder S."/>
            <person name="Zdobnov E.M."/>
            <person name="Zdobnov E.M."/>
            <person name="Wyder S."/>
            <person name="Kriventseva E.V."/>
            <person name="Kadowaki T."/>
            <person name="Bork P."/>
            <person name="Aranda M."/>
            <person name="Bao R."/>
            <person name="Beermann A."/>
            <person name="Berns N."/>
            <person name="Bolognesi R."/>
            <person name="Bonneton F."/>
            <person name="Bopp D."/>
            <person name="Brown S.J."/>
            <person name="Bucher G."/>
            <person name="Butts T."/>
            <person name="Chaumot A."/>
            <person name="Denell R.E."/>
            <person name="Ferrier D.E."/>
            <person name="Friedrich M."/>
            <person name="Gordon C.M."/>
            <person name="Jindra M."/>
            <person name="Klingler M."/>
            <person name="Lan Q."/>
            <person name="Lattorff H.M."/>
            <person name="Laudet V."/>
            <person name="von Levetsow C."/>
            <person name="Liu Z."/>
            <person name="Lutz R."/>
            <person name="Lynch J.A."/>
            <person name="da Fonseca R.N."/>
            <person name="Posnien N."/>
            <person name="Reuter R."/>
            <person name="Roth S."/>
            <person name="Savard J."/>
            <person name="Schinko J.B."/>
            <person name="Schmitt C."/>
            <person name="Schoppmeier M."/>
            <person name="Schroder R."/>
            <person name="Shippy T.D."/>
            <person name="Simonnet F."/>
            <person name="Marques-Souza H."/>
            <person name="Tautz D."/>
            <person name="Tomoyasu Y."/>
            <person name="Trauner J."/>
            <person name="Van der Zee M."/>
            <person name="Vervoort M."/>
            <person name="Wittkopp N."/>
            <person name="Wimmer E.A."/>
            <person name="Yang X."/>
            <person name="Jones A.K."/>
            <person name="Sattelle D.B."/>
            <person name="Ebert P.R."/>
            <person name="Nelson D."/>
            <person name="Scott J.G."/>
            <person name="Beeman R.W."/>
            <person name="Muthukrishnan S."/>
            <person name="Kramer K.J."/>
            <person name="Arakane Y."/>
            <person name="Beeman R.W."/>
            <person name="Zhu Q."/>
            <person name="Hogenkamp D."/>
            <person name="Dixit R."/>
            <person name="Oppert B."/>
            <person name="Jiang H."/>
            <person name="Zou Z."/>
            <person name="Marshall J."/>
            <person name="Elpidina E."/>
            <person name="Vinokurov K."/>
            <person name="Oppert C."/>
            <person name="Zou Z."/>
            <person name="Evans J."/>
            <person name="Lu Z."/>
            <person name="Zhao P."/>
            <person name="Sumathipala N."/>
            <person name="Altincicek B."/>
            <person name="Vilcinskas A."/>
            <person name="Williams M."/>
            <person name="Hultmark D."/>
            <person name="Hetru C."/>
            <person name="Jiang H."/>
            <person name="Grimmelikhuijzen C.J."/>
            <person name="Hauser F."/>
            <person name="Cazzamali G."/>
            <person name="Williamson M."/>
            <person name="Park Y."/>
            <person name="Li B."/>
            <person name="Tanaka Y."/>
            <person name="Predel R."/>
            <person name="Neupert S."/>
            <person name="Schachtner J."/>
            <person name="Verleyen P."/>
            <person name="Raible F."/>
            <person name="Bork P."/>
            <person name="Friedrich M."/>
            <person name="Walden K.K."/>
            <person name="Robertson H.M."/>
            <person name="Angeli S."/>
            <person name="Foret S."/>
            <person name="Bucher G."/>
            <person name="Schuetz S."/>
            <person name="Maleszka R."/>
            <person name="Wimmer E.A."/>
            <person name="Beeman R.W."/>
            <person name="Lorenzen M."/>
            <person name="Tomoyasu Y."/>
            <person name="Miller S.C."/>
            <person name="Grossmann D."/>
            <person name="Bucher G."/>
        </authorList>
    </citation>
    <scope>NUCLEOTIDE SEQUENCE [LARGE SCALE GENOMIC DNA]</scope>
    <source>
        <strain evidence="1 2">Georgia GA2</strain>
    </source>
</reference>